<dbReference type="AlphaFoldDB" id="W1PEB1"/>
<dbReference type="PANTHER" id="PTHR43039">
    <property type="entry name" value="ESTERASE-RELATED"/>
    <property type="match status" value="1"/>
</dbReference>
<comment type="similarity">
    <text evidence="1">Belongs to the AB hydrolase superfamily.</text>
</comment>
<keyword evidence="5" id="KW-1185">Reference proteome</keyword>
<evidence type="ECO:0000256" key="2">
    <source>
        <dbReference type="ARBA" id="ARBA00022801"/>
    </source>
</evidence>
<protein>
    <recommendedName>
        <fullName evidence="3">AB hydrolase-1 domain-containing protein</fullName>
    </recommendedName>
</protein>
<keyword evidence="2" id="KW-0378">Hydrolase</keyword>
<proteinExistence type="inferred from homology"/>
<evidence type="ECO:0000313" key="4">
    <source>
        <dbReference type="EMBL" id="ERN06044.1"/>
    </source>
</evidence>
<accession>W1PEB1</accession>
<dbReference type="PRINTS" id="PR00111">
    <property type="entry name" value="ABHYDROLASE"/>
</dbReference>
<dbReference type="InterPro" id="IPR029058">
    <property type="entry name" value="AB_hydrolase_fold"/>
</dbReference>
<feature type="domain" description="AB hydrolase-1" evidence="3">
    <location>
        <begin position="23"/>
        <end position="255"/>
    </location>
</feature>
<dbReference type="STRING" id="13333.W1PEB1"/>
<dbReference type="OMA" id="WKHILPY"/>
<name>W1PEB1_AMBTC</name>
<dbReference type="HOGENOM" id="CLU_020336_30_0_1"/>
<dbReference type="EMBL" id="KI393933">
    <property type="protein sequence ID" value="ERN06044.1"/>
    <property type="molecule type" value="Genomic_DNA"/>
</dbReference>
<dbReference type="Pfam" id="PF00561">
    <property type="entry name" value="Abhydrolase_1"/>
    <property type="match status" value="1"/>
</dbReference>
<dbReference type="SUPFAM" id="SSF53474">
    <property type="entry name" value="alpha/beta-Hydrolases"/>
    <property type="match status" value="1"/>
</dbReference>
<dbReference type="Proteomes" id="UP000017836">
    <property type="component" value="Unassembled WGS sequence"/>
</dbReference>
<reference evidence="5" key="1">
    <citation type="journal article" date="2013" name="Science">
        <title>The Amborella genome and the evolution of flowering plants.</title>
        <authorList>
            <consortium name="Amborella Genome Project"/>
        </authorList>
    </citation>
    <scope>NUCLEOTIDE SEQUENCE [LARGE SCALE GENOMIC DNA]</scope>
</reference>
<evidence type="ECO:0000259" key="3">
    <source>
        <dbReference type="Pfam" id="PF00561"/>
    </source>
</evidence>
<sequence length="279" mass="30833">MGNMKPSLQSSLNAKILGSGERTLILSNGFGSNQAIWQYILPHLLQNHRVVVYDMVGCGHVDPKLYDEEIYSSLEAFSDDLLSLLEELGVQNCVFLGHSMSGMIGCFAAIKRPEIFQSLILLGASPRYLNSEGYEGGFERSELESLFKSMESDYTAWTETFAPYVLGSEDPILVRGFNDSLKSMKPEIAVSILKTVFLSDYRDILPKLKVPCVLIQTREDRAVPMFVAEYLKRELGGKASLEVLDVEGHVPHVTAPSLLISALDTVLPHAYGEAEALVL</sequence>
<dbReference type="eggNOG" id="ENOG502QUXK">
    <property type="taxonomic scope" value="Eukaryota"/>
</dbReference>
<dbReference type="FunFam" id="3.40.50.1820:FF:000042">
    <property type="entry name" value="probable strigolactone esterase DAD2"/>
    <property type="match status" value="1"/>
</dbReference>
<dbReference type="InterPro" id="IPR000073">
    <property type="entry name" value="AB_hydrolase_1"/>
</dbReference>
<dbReference type="GO" id="GO:0016787">
    <property type="term" value="F:hydrolase activity"/>
    <property type="evidence" value="ECO:0007669"/>
    <property type="project" value="UniProtKB-KW"/>
</dbReference>
<dbReference type="KEGG" id="atr:18434231"/>
<dbReference type="Gramene" id="ERN06044">
    <property type="protein sequence ID" value="ERN06044"/>
    <property type="gene ID" value="AMTR_s00142p00063260"/>
</dbReference>
<dbReference type="OrthoDB" id="408373at2759"/>
<evidence type="ECO:0000256" key="1">
    <source>
        <dbReference type="ARBA" id="ARBA00008645"/>
    </source>
</evidence>
<gene>
    <name evidence="4" type="ORF">AMTR_s00142p00063260</name>
</gene>
<evidence type="ECO:0000313" key="5">
    <source>
        <dbReference type="Proteomes" id="UP000017836"/>
    </source>
</evidence>
<organism evidence="4 5">
    <name type="scientific">Amborella trichopoda</name>
    <dbReference type="NCBI Taxonomy" id="13333"/>
    <lineage>
        <taxon>Eukaryota</taxon>
        <taxon>Viridiplantae</taxon>
        <taxon>Streptophyta</taxon>
        <taxon>Embryophyta</taxon>
        <taxon>Tracheophyta</taxon>
        <taxon>Spermatophyta</taxon>
        <taxon>Magnoliopsida</taxon>
        <taxon>Amborellales</taxon>
        <taxon>Amborellaceae</taxon>
        <taxon>Amborella</taxon>
    </lineage>
</organism>
<dbReference type="Gene3D" id="3.40.50.1820">
    <property type="entry name" value="alpha/beta hydrolase"/>
    <property type="match status" value="1"/>
</dbReference>